<feature type="transmembrane region" description="Helical" evidence="1">
    <location>
        <begin position="24"/>
        <end position="45"/>
    </location>
</feature>
<evidence type="ECO:0000313" key="3">
    <source>
        <dbReference type="Proteomes" id="UP000196082"/>
    </source>
</evidence>
<evidence type="ECO:0000313" key="2">
    <source>
        <dbReference type="EMBL" id="OUM28309.1"/>
    </source>
</evidence>
<comment type="caution">
    <text evidence="2">The sequence shown here is derived from an EMBL/GenBank/DDBJ whole genome shotgun (WGS) entry which is preliminary data.</text>
</comment>
<protein>
    <submittedName>
        <fullName evidence="2">Uncharacterized protein</fullName>
    </submittedName>
</protein>
<keyword evidence="1" id="KW-0472">Membrane</keyword>
<sequence>MKYETSVVYVEQVPKVTVDTGFDLTTFLGFLVTMAVFALGTLLAMRNADKNSEVQRELLRLSLDSQAKSLKAQIDSQEKISKSNALKNSRQDWINSLRSEISHLLSVAHEIHTLAYDVRAQRITGETPEAIQNSWREHREKSDKFYSLVAKARFHVSNIQLHLNPAELDSQDLQKQIDLLVANAYENKPFVAQVDEIIRISQIILKKEWVRVKDMV</sequence>
<proteinExistence type="predicted"/>
<dbReference type="Proteomes" id="UP000196082">
    <property type="component" value="Unassembled WGS sequence"/>
</dbReference>
<name>A0A1Y3KR20_PSEPU</name>
<accession>A0A1Y3KR20</accession>
<evidence type="ECO:0000256" key="1">
    <source>
        <dbReference type="SAM" id="Phobius"/>
    </source>
</evidence>
<keyword evidence="1" id="KW-0812">Transmembrane</keyword>
<keyword evidence="1" id="KW-1133">Transmembrane helix</keyword>
<dbReference type="AlphaFoldDB" id="A0A1Y3KR20"/>
<gene>
    <name evidence="2" type="ORF">B8W72_20850</name>
</gene>
<dbReference type="RefSeq" id="WP_086977746.1">
    <property type="nucleotide sequence ID" value="NZ_NFSB01000084.1"/>
</dbReference>
<reference evidence="2 3" key="1">
    <citation type="submission" date="2017-05" db="EMBL/GenBank/DDBJ databases">
        <title>Whole genome sequence of Pseudomonas putida isolate 1312 commercialized as a biostimulant.</title>
        <authorList>
            <person name="Crovadore J."/>
            <person name="Blanc P."/>
            <person name="Chablais R."/>
            <person name="Cochard B."/>
            <person name="Grizard D."/>
            <person name="Lefort F."/>
        </authorList>
    </citation>
    <scope>NUCLEOTIDE SEQUENCE [LARGE SCALE GENOMIC DNA]</scope>
    <source>
        <strain evidence="2 3">1312</strain>
    </source>
</reference>
<dbReference type="EMBL" id="NFSB01000084">
    <property type="protein sequence ID" value="OUM28309.1"/>
    <property type="molecule type" value="Genomic_DNA"/>
</dbReference>
<organism evidence="2 3">
    <name type="scientific">Pseudomonas putida</name>
    <name type="common">Arthrobacter siderocapsulatus</name>
    <dbReference type="NCBI Taxonomy" id="303"/>
    <lineage>
        <taxon>Bacteria</taxon>
        <taxon>Pseudomonadati</taxon>
        <taxon>Pseudomonadota</taxon>
        <taxon>Gammaproteobacteria</taxon>
        <taxon>Pseudomonadales</taxon>
        <taxon>Pseudomonadaceae</taxon>
        <taxon>Pseudomonas</taxon>
    </lineage>
</organism>